<protein>
    <submittedName>
        <fullName evidence="2">13647_t:CDS:1</fullName>
    </submittedName>
</protein>
<feature type="non-terminal residue" evidence="2">
    <location>
        <position position="461"/>
    </location>
</feature>
<comment type="caution">
    <text evidence="2">The sequence shown here is derived from an EMBL/GenBank/DDBJ whole genome shotgun (WGS) entry which is preliminary data.</text>
</comment>
<evidence type="ECO:0000313" key="3">
    <source>
        <dbReference type="Proteomes" id="UP000789901"/>
    </source>
</evidence>
<evidence type="ECO:0000313" key="2">
    <source>
        <dbReference type="EMBL" id="CAG8820100.1"/>
    </source>
</evidence>
<name>A0ABN7W9E9_GIGMA</name>
<dbReference type="Proteomes" id="UP000789901">
    <property type="component" value="Unassembled WGS sequence"/>
</dbReference>
<dbReference type="PANTHER" id="PTHR10492">
    <property type="match status" value="1"/>
</dbReference>
<dbReference type="InterPro" id="IPR049163">
    <property type="entry name" value="Pif1-like_2B_dom"/>
</dbReference>
<sequence>MFSRADDECLQFIRKEQCRFQKGGQEEDESLGDEAELHPKNIYLLALHTYSYRWSYKKTMDALAICYWNYPKPIQEHTTIDAQGYINYQRQENNEPEQKIVDEIKDYLNARYLSAMEAVWHIFKYKITSHYAENITNQYTLPSNTYLEEECIGCCQREKYYLCMLLNYHPAQSFEDLRKVNRILYPTFQDAVCALGLLDNTINMSKGMAAQTTWQNYHELLSEDYINRINNLQQGVNESLVWIATFLEEHGYDIKQCGLPQPHSCLSEIIRIKQQYRRTATILKSIKLSHIWNTFKVYKLQKPVRDANDPIYSKFMDNIGNSTTGENVTLTLINTTDELNDIINFTFPTHVLNNPTTCDETNLYSVNNLADDESNNILENQKYQRNMVTTELLNSFNAPGVPRHCLILKHGCVATIMRNLSLRDKLCKNSRVIVTNIEYSSTFNSSQGLTLDKVALDLRTP</sequence>
<accession>A0ABN7W9E9</accession>
<gene>
    <name evidence="2" type="ORF">GMARGA_LOCUS27485</name>
</gene>
<dbReference type="Pfam" id="PF21530">
    <property type="entry name" value="Pif1_2B_dom"/>
    <property type="match status" value="1"/>
</dbReference>
<proteinExistence type="predicted"/>
<feature type="domain" description="DNA helicase Pif1-like 2B" evidence="1">
    <location>
        <begin position="391"/>
        <end position="436"/>
    </location>
</feature>
<keyword evidence="3" id="KW-1185">Reference proteome</keyword>
<reference evidence="2 3" key="1">
    <citation type="submission" date="2021-06" db="EMBL/GenBank/DDBJ databases">
        <authorList>
            <person name="Kallberg Y."/>
            <person name="Tangrot J."/>
            <person name="Rosling A."/>
        </authorList>
    </citation>
    <scope>NUCLEOTIDE SEQUENCE [LARGE SCALE GENOMIC DNA]</scope>
    <source>
        <strain evidence="2 3">120-4 pot B 10/14</strain>
    </source>
</reference>
<organism evidence="2 3">
    <name type="scientific">Gigaspora margarita</name>
    <dbReference type="NCBI Taxonomy" id="4874"/>
    <lineage>
        <taxon>Eukaryota</taxon>
        <taxon>Fungi</taxon>
        <taxon>Fungi incertae sedis</taxon>
        <taxon>Mucoromycota</taxon>
        <taxon>Glomeromycotina</taxon>
        <taxon>Glomeromycetes</taxon>
        <taxon>Diversisporales</taxon>
        <taxon>Gigasporaceae</taxon>
        <taxon>Gigaspora</taxon>
    </lineage>
</organism>
<evidence type="ECO:0000259" key="1">
    <source>
        <dbReference type="Pfam" id="PF21530"/>
    </source>
</evidence>
<dbReference type="EMBL" id="CAJVQB010033668">
    <property type="protein sequence ID" value="CAG8820100.1"/>
    <property type="molecule type" value="Genomic_DNA"/>
</dbReference>